<dbReference type="PATRIC" id="fig|742737.3.peg.384"/>
<evidence type="ECO:0000313" key="4">
    <source>
        <dbReference type="Proteomes" id="UP000005384"/>
    </source>
</evidence>
<protein>
    <recommendedName>
        <fullName evidence="5">SrtB family sortase</fullName>
    </recommendedName>
</protein>
<feature type="active site" description="Acyl-thioester intermediate" evidence="2">
    <location>
        <position position="216"/>
    </location>
</feature>
<dbReference type="GO" id="GO:0016787">
    <property type="term" value="F:hydrolase activity"/>
    <property type="evidence" value="ECO:0007669"/>
    <property type="project" value="UniProtKB-KW"/>
</dbReference>
<reference evidence="3 4" key="1">
    <citation type="submission" date="2011-08" db="EMBL/GenBank/DDBJ databases">
        <title>The Genome Sequence of Clostridium hathewayi WAL-18680.</title>
        <authorList>
            <consortium name="The Broad Institute Genome Sequencing Platform"/>
            <person name="Earl A."/>
            <person name="Ward D."/>
            <person name="Feldgarden M."/>
            <person name="Gevers D."/>
            <person name="Finegold S.M."/>
            <person name="Summanen P.H."/>
            <person name="Molitoris D.R."/>
            <person name="Song M."/>
            <person name="Daigneault M."/>
            <person name="Allen-Vercoe E."/>
            <person name="Young S.K."/>
            <person name="Zeng Q."/>
            <person name="Gargeya S."/>
            <person name="Fitzgerald M."/>
            <person name="Haas B."/>
            <person name="Abouelleil A."/>
            <person name="Alvarado L."/>
            <person name="Arachchi H.M."/>
            <person name="Berlin A."/>
            <person name="Brown A."/>
            <person name="Chapman S.B."/>
            <person name="Chen Z."/>
            <person name="Dunbar C."/>
            <person name="Freedman E."/>
            <person name="Gearin G."/>
            <person name="Gellesch M."/>
            <person name="Goldberg J."/>
            <person name="Griggs A."/>
            <person name="Gujja S."/>
            <person name="Heiman D."/>
            <person name="Howarth C."/>
            <person name="Larson L."/>
            <person name="Lui A."/>
            <person name="MacDonald P.J.P."/>
            <person name="Montmayeur A."/>
            <person name="Murphy C."/>
            <person name="Neiman D."/>
            <person name="Pearson M."/>
            <person name="Priest M."/>
            <person name="Roberts A."/>
            <person name="Saif S."/>
            <person name="Shea T."/>
            <person name="Shenoy N."/>
            <person name="Sisk P."/>
            <person name="Stolte C."/>
            <person name="Sykes S."/>
            <person name="Wortman J."/>
            <person name="Nusbaum C."/>
            <person name="Birren B."/>
        </authorList>
    </citation>
    <scope>NUCLEOTIDE SEQUENCE [LARGE SCALE GENOMIC DNA]</scope>
    <source>
        <strain evidence="3 4">WAL-18680</strain>
    </source>
</reference>
<dbReference type="InterPro" id="IPR005754">
    <property type="entry name" value="Sortase"/>
</dbReference>
<dbReference type="Gene3D" id="2.40.260.10">
    <property type="entry name" value="Sortase"/>
    <property type="match status" value="1"/>
</dbReference>
<evidence type="ECO:0008006" key="5">
    <source>
        <dbReference type="Google" id="ProtNLM"/>
    </source>
</evidence>
<comment type="caution">
    <text evidence="3">The sequence shown here is derived from an EMBL/GenBank/DDBJ whole genome shotgun (WGS) entry which is preliminary data.</text>
</comment>
<feature type="active site" description="Proton donor/acceptor" evidence="2">
    <location>
        <position position="119"/>
    </location>
</feature>
<dbReference type="Pfam" id="PF04203">
    <property type="entry name" value="Sortase"/>
    <property type="match status" value="1"/>
</dbReference>
<evidence type="ECO:0000256" key="1">
    <source>
        <dbReference type="ARBA" id="ARBA00022801"/>
    </source>
</evidence>
<dbReference type="EMBL" id="ADLN01000001">
    <property type="protein sequence ID" value="EHI61934.1"/>
    <property type="molecule type" value="Genomic_DNA"/>
</dbReference>
<accession>G5IA45</accession>
<evidence type="ECO:0000313" key="3">
    <source>
        <dbReference type="EMBL" id="EHI61934.1"/>
    </source>
</evidence>
<keyword evidence="1" id="KW-0378">Hydrolase</keyword>
<dbReference type="InterPro" id="IPR009835">
    <property type="entry name" value="SrtB"/>
</dbReference>
<dbReference type="SUPFAM" id="SSF63817">
    <property type="entry name" value="Sortase"/>
    <property type="match status" value="1"/>
</dbReference>
<keyword evidence="4" id="KW-1185">Reference proteome</keyword>
<dbReference type="CDD" id="cd05826">
    <property type="entry name" value="Sortase_B"/>
    <property type="match status" value="1"/>
</dbReference>
<name>G5IA45_9FIRM</name>
<dbReference type="AlphaFoldDB" id="G5IA45"/>
<dbReference type="InterPro" id="IPR023365">
    <property type="entry name" value="Sortase_dom-sf"/>
</dbReference>
<gene>
    <name evidence="3" type="ORF">HMPREF9473_00385</name>
</gene>
<sequence length="233" mass="27250">MLLVRETVHSWENREVLESAARLVEEVAKERMEERGGEVEKDDRLLGYDRLRQQNRDFVGWVCIEETGIDYPVMQTRTGEDFYLDHNFEGEPSAYGVPFVDGSCELEEGDYRNVVVYGHHMKDQSMFADLVRYEEQSYQEEHSVILFDTWKERGEYRIIGVLRVPDVKEEMSFYRNMQCGDEKQYEAFVDEVEERSLYDCGVGDVQGEQLLTLVTCEYSTKDGRMVVVAKKIS</sequence>
<dbReference type="Proteomes" id="UP000005384">
    <property type="component" value="Unassembled WGS sequence"/>
</dbReference>
<evidence type="ECO:0000256" key="2">
    <source>
        <dbReference type="PIRSR" id="PIRSR605754-1"/>
    </source>
</evidence>
<proteinExistence type="predicted"/>
<organism evidence="3 4">
    <name type="scientific">Hungatella hathewayi WAL-18680</name>
    <dbReference type="NCBI Taxonomy" id="742737"/>
    <lineage>
        <taxon>Bacteria</taxon>
        <taxon>Bacillati</taxon>
        <taxon>Bacillota</taxon>
        <taxon>Clostridia</taxon>
        <taxon>Lachnospirales</taxon>
        <taxon>Lachnospiraceae</taxon>
        <taxon>Hungatella</taxon>
    </lineage>
</organism>
<dbReference type="HOGENOM" id="CLU_034078_1_0_9"/>